<dbReference type="SUPFAM" id="SSF56601">
    <property type="entry name" value="beta-lactamase/transpeptidase-like"/>
    <property type="match status" value="1"/>
</dbReference>
<accession>A0ABZ2EYD3</accession>
<dbReference type="PANTHER" id="PTHR21581:SF6">
    <property type="entry name" value="TRAFFICKING PROTEIN PARTICLE COMPLEX SUBUNIT 12"/>
    <property type="match status" value="1"/>
</dbReference>
<sequence length="433" mass="49061">MKKFLSFLLAFLLSITTFSGPISVFADSKDVSISSPNSVVLDYETGTVLYEKNGNKKIYPASTTKIWTAYLVIKNVKDLDHSIEIDKDLSVDGSSMYLQKGEIFTVRELLQGLLVHSSNDAAEVLAEYVSGSKEAFADLMNKEAMAIGAKNTHFNNPHGLPDKEHYTTAYDMALMAREAMSNDLIREIVRTKSLTFEKCDTPTSRRFITRTFFNTNKFLTSTEKIKYNGKSVDIKYDIVDGIKTGYTDDAGRCLLSSAVKNDMRVISAVFKDAGTDVYADSRTLIDYAFNNYYTQTIINKADYTKSKRVLFTEEKELLYEPEFNYKIVLEKGSKASENYSAKVNLDYDLPIKKGDKVGTLDVYNGKTLEKTINLVAKNDLNSLFGFITENTTVKYSIKLAFALISLFIIFIISRIIKKRRAIRRRKSIKFKRK</sequence>
<organism evidence="17 18">
    <name type="scientific">Terrisporobacter glycolicus ATCC 14880 = DSM 1288</name>
    <dbReference type="NCBI Taxonomy" id="1121315"/>
    <lineage>
        <taxon>Bacteria</taxon>
        <taxon>Bacillati</taxon>
        <taxon>Bacillota</taxon>
        <taxon>Clostridia</taxon>
        <taxon>Peptostreptococcales</taxon>
        <taxon>Peptostreptococcaceae</taxon>
        <taxon>Terrisporobacter</taxon>
    </lineage>
</organism>
<evidence type="ECO:0000256" key="8">
    <source>
        <dbReference type="ARBA" id="ARBA00022801"/>
    </source>
</evidence>
<evidence type="ECO:0000256" key="9">
    <source>
        <dbReference type="ARBA" id="ARBA00022960"/>
    </source>
</evidence>
<dbReference type="EC" id="3.4.16.4" evidence="4"/>
<dbReference type="GO" id="GO:0009002">
    <property type="term" value="F:serine-type D-Ala-D-Ala carboxypeptidase activity"/>
    <property type="evidence" value="ECO:0007669"/>
    <property type="project" value="UniProtKB-EC"/>
</dbReference>
<dbReference type="Pfam" id="PF00768">
    <property type="entry name" value="Peptidase_S11"/>
    <property type="match status" value="1"/>
</dbReference>
<comment type="catalytic activity">
    <reaction evidence="12">
        <text>Preferential cleavage: (Ac)2-L-Lys-D-Ala-|-D-Ala. Also transpeptidation of peptidyl-alanyl moieties that are N-acyl substituents of D-alanine.</text>
        <dbReference type="EC" id="3.4.16.4"/>
    </reaction>
</comment>
<dbReference type="InterPro" id="IPR015956">
    <property type="entry name" value="Peniciliin-bd_prot_C_sf"/>
</dbReference>
<keyword evidence="7 15" id="KW-0732">Signal</keyword>
<dbReference type="EMBL" id="CP117523">
    <property type="protein sequence ID" value="WWD84864.1"/>
    <property type="molecule type" value="Genomic_DNA"/>
</dbReference>
<keyword evidence="5 17" id="KW-0121">Carboxypeptidase</keyword>
<dbReference type="PRINTS" id="PR00725">
    <property type="entry name" value="DADACBPTASE1"/>
</dbReference>
<dbReference type="SUPFAM" id="SSF69189">
    <property type="entry name" value="Penicillin-binding protein associated domain"/>
    <property type="match status" value="1"/>
</dbReference>
<evidence type="ECO:0000256" key="15">
    <source>
        <dbReference type="SAM" id="SignalP"/>
    </source>
</evidence>
<keyword evidence="8 17" id="KW-0378">Hydrolase</keyword>
<keyword evidence="14" id="KW-1133">Transmembrane helix</keyword>
<dbReference type="InterPro" id="IPR012338">
    <property type="entry name" value="Beta-lactam/transpept-like"/>
</dbReference>
<name>A0ABZ2EYD3_9FIRM</name>
<evidence type="ECO:0000256" key="12">
    <source>
        <dbReference type="ARBA" id="ARBA00034000"/>
    </source>
</evidence>
<evidence type="ECO:0000256" key="1">
    <source>
        <dbReference type="ARBA" id="ARBA00003217"/>
    </source>
</evidence>
<evidence type="ECO:0000256" key="14">
    <source>
        <dbReference type="SAM" id="Phobius"/>
    </source>
</evidence>
<keyword evidence="18" id="KW-1185">Reference proteome</keyword>
<feature type="domain" description="Peptidase S11 D-Ala-D-Ala carboxypeptidase A C-terminal" evidence="16">
    <location>
        <begin position="293"/>
        <end position="382"/>
    </location>
</feature>
<dbReference type="Gene3D" id="2.60.410.10">
    <property type="entry name" value="D-Ala-D-Ala carboxypeptidase, C-terminal domain"/>
    <property type="match status" value="1"/>
</dbReference>
<keyword evidence="11" id="KW-0961">Cell wall biogenesis/degradation</keyword>
<evidence type="ECO:0000256" key="2">
    <source>
        <dbReference type="ARBA" id="ARBA00004752"/>
    </source>
</evidence>
<comment type="similarity">
    <text evidence="3 13">Belongs to the peptidase S11 family.</text>
</comment>
<dbReference type="InterPro" id="IPR001967">
    <property type="entry name" value="Peptidase_S11_N"/>
</dbReference>
<feature type="transmembrane region" description="Helical" evidence="14">
    <location>
        <begin position="395"/>
        <end position="416"/>
    </location>
</feature>
<evidence type="ECO:0000313" key="17">
    <source>
        <dbReference type="EMBL" id="WWD84864.1"/>
    </source>
</evidence>
<evidence type="ECO:0000256" key="7">
    <source>
        <dbReference type="ARBA" id="ARBA00022729"/>
    </source>
</evidence>
<evidence type="ECO:0000256" key="6">
    <source>
        <dbReference type="ARBA" id="ARBA00022670"/>
    </source>
</evidence>
<protein>
    <recommendedName>
        <fullName evidence="4">serine-type D-Ala-D-Ala carboxypeptidase</fullName>
        <ecNumber evidence="4">3.4.16.4</ecNumber>
    </recommendedName>
</protein>
<gene>
    <name evidence="17" type="primary">dacF_3</name>
    <name evidence="17" type="ORF">TEGL_33080</name>
</gene>
<keyword evidence="14" id="KW-0812">Transmembrane</keyword>
<evidence type="ECO:0000256" key="13">
    <source>
        <dbReference type="RuleBase" id="RU004016"/>
    </source>
</evidence>
<dbReference type="SMART" id="SM00936">
    <property type="entry name" value="PBP5_C"/>
    <property type="match status" value="1"/>
</dbReference>
<evidence type="ECO:0000256" key="11">
    <source>
        <dbReference type="ARBA" id="ARBA00023316"/>
    </source>
</evidence>
<dbReference type="Proteomes" id="UP001348492">
    <property type="component" value="Chromosome"/>
</dbReference>
<feature type="chain" id="PRO_5046017251" description="serine-type D-Ala-D-Ala carboxypeptidase" evidence="15">
    <location>
        <begin position="27"/>
        <end position="433"/>
    </location>
</feature>
<proteinExistence type="inferred from homology"/>
<feature type="signal peptide" evidence="15">
    <location>
        <begin position="1"/>
        <end position="26"/>
    </location>
</feature>
<dbReference type="PANTHER" id="PTHR21581">
    <property type="entry name" value="D-ALANYL-D-ALANINE CARBOXYPEPTIDASE"/>
    <property type="match status" value="1"/>
</dbReference>
<dbReference type="Pfam" id="PF07943">
    <property type="entry name" value="PBP5_C"/>
    <property type="match status" value="1"/>
</dbReference>
<evidence type="ECO:0000259" key="16">
    <source>
        <dbReference type="SMART" id="SM00936"/>
    </source>
</evidence>
<reference evidence="17 18" key="1">
    <citation type="journal article" date="2023" name="PLoS ONE">
        <title>Genome-based metabolic and phylogenomic analysis of three Terrisporobacter species.</title>
        <authorList>
            <person name="Boer T."/>
            <person name="Bengelsdorf F.R."/>
            <person name="Bomeke M."/>
            <person name="Daniel R."/>
            <person name="Poehlein A."/>
        </authorList>
    </citation>
    <scope>NUCLEOTIDE SEQUENCE [LARGE SCALE GENOMIC DNA]</scope>
    <source>
        <strain evidence="17 18">DSM 1288</strain>
    </source>
</reference>
<evidence type="ECO:0000256" key="3">
    <source>
        <dbReference type="ARBA" id="ARBA00007164"/>
    </source>
</evidence>
<evidence type="ECO:0000313" key="18">
    <source>
        <dbReference type="Proteomes" id="UP001348492"/>
    </source>
</evidence>
<keyword evidence="9" id="KW-0133">Cell shape</keyword>
<comment type="function">
    <text evidence="1">Removes C-terminal D-alanyl residues from sugar-peptide cell wall precursors.</text>
</comment>
<keyword evidence="10" id="KW-0573">Peptidoglycan synthesis</keyword>
<comment type="pathway">
    <text evidence="2">Cell wall biogenesis; peptidoglycan biosynthesis.</text>
</comment>
<evidence type="ECO:0000256" key="10">
    <source>
        <dbReference type="ARBA" id="ARBA00022984"/>
    </source>
</evidence>
<keyword evidence="6" id="KW-0645">Protease</keyword>
<evidence type="ECO:0000256" key="5">
    <source>
        <dbReference type="ARBA" id="ARBA00022645"/>
    </source>
</evidence>
<dbReference type="InterPro" id="IPR037167">
    <property type="entry name" value="Peptidase_S11_C_sf"/>
</dbReference>
<dbReference type="RefSeq" id="WP_018591511.1">
    <property type="nucleotide sequence ID" value="NZ_CP117523.1"/>
</dbReference>
<dbReference type="Gene3D" id="3.40.710.10">
    <property type="entry name" value="DD-peptidase/beta-lactamase superfamily"/>
    <property type="match status" value="1"/>
</dbReference>
<evidence type="ECO:0000256" key="4">
    <source>
        <dbReference type="ARBA" id="ARBA00012448"/>
    </source>
</evidence>
<dbReference type="InterPro" id="IPR012907">
    <property type="entry name" value="Peptidase_S11_C"/>
</dbReference>
<keyword evidence="14" id="KW-0472">Membrane</keyword>
<dbReference type="InterPro" id="IPR018044">
    <property type="entry name" value="Peptidase_S11"/>
</dbReference>